<comment type="caution">
    <text evidence="2">The sequence shown here is derived from an EMBL/GenBank/DDBJ whole genome shotgun (WGS) entry which is preliminary data.</text>
</comment>
<dbReference type="SUPFAM" id="SSF54593">
    <property type="entry name" value="Glyoxalase/Bleomycin resistance protein/Dihydroxybiphenyl dioxygenase"/>
    <property type="match status" value="1"/>
</dbReference>
<dbReference type="CDD" id="cd06587">
    <property type="entry name" value="VOC"/>
    <property type="match status" value="1"/>
</dbReference>
<proteinExistence type="predicted"/>
<dbReference type="InterPro" id="IPR037523">
    <property type="entry name" value="VOC_core"/>
</dbReference>
<dbReference type="PROSITE" id="PS51819">
    <property type="entry name" value="VOC"/>
    <property type="match status" value="1"/>
</dbReference>
<evidence type="ECO:0000313" key="3">
    <source>
        <dbReference type="Proteomes" id="UP000253226"/>
    </source>
</evidence>
<dbReference type="InterPro" id="IPR004360">
    <property type="entry name" value="Glyas_Fos-R_dOase_dom"/>
</dbReference>
<reference evidence="2 3" key="1">
    <citation type="submission" date="2014-07" db="EMBL/GenBank/DDBJ databases">
        <title>Draft genome sequence of Thalassospira profundimaris 35.</title>
        <authorList>
            <person name="Lai Q."/>
            <person name="Shao Z."/>
        </authorList>
    </citation>
    <scope>NUCLEOTIDE SEQUENCE [LARGE SCALE GENOMIC DNA]</scope>
    <source>
        <strain evidence="2 3">35</strain>
    </source>
</reference>
<organism evidence="2 3">
    <name type="scientific">Thalassospira profundimaris</name>
    <dbReference type="NCBI Taxonomy" id="502049"/>
    <lineage>
        <taxon>Bacteria</taxon>
        <taxon>Pseudomonadati</taxon>
        <taxon>Pseudomonadota</taxon>
        <taxon>Alphaproteobacteria</taxon>
        <taxon>Rhodospirillales</taxon>
        <taxon>Thalassospiraceae</taxon>
        <taxon>Thalassospira</taxon>
    </lineage>
</organism>
<dbReference type="AlphaFoldDB" id="A0A367W971"/>
<accession>A0A367W971</accession>
<dbReference type="Pfam" id="PF00903">
    <property type="entry name" value="Glyoxalase"/>
    <property type="match status" value="1"/>
</dbReference>
<feature type="domain" description="VOC" evidence="1">
    <location>
        <begin position="6"/>
        <end position="118"/>
    </location>
</feature>
<protein>
    <submittedName>
        <fullName evidence="2">Glyoxalase</fullName>
    </submittedName>
</protein>
<evidence type="ECO:0000259" key="1">
    <source>
        <dbReference type="PROSITE" id="PS51819"/>
    </source>
</evidence>
<evidence type="ECO:0000313" key="2">
    <source>
        <dbReference type="EMBL" id="RCK37809.1"/>
    </source>
</evidence>
<dbReference type="InterPro" id="IPR029068">
    <property type="entry name" value="Glyas_Bleomycin-R_OHBP_Dase"/>
</dbReference>
<dbReference type="Proteomes" id="UP000253226">
    <property type="component" value="Unassembled WGS sequence"/>
</dbReference>
<sequence>MPVTGPCNRLVIYCKKIDAMVAFYCDHFGYQQFTDENDRIIELRPRAGGVILMLHPAGKGQKEGQSLIKLVFDVADVTAVRASLIKAGLDVGPIHDAGTYQFANLKDPAKNSVSISSRAFSVQ</sequence>
<dbReference type="EMBL" id="JPWF01000004">
    <property type="protein sequence ID" value="RCK37809.1"/>
    <property type="molecule type" value="Genomic_DNA"/>
</dbReference>
<gene>
    <name evidence="2" type="ORF">TH19_07155</name>
</gene>
<dbReference type="Gene3D" id="3.10.180.10">
    <property type="entry name" value="2,3-Dihydroxybiphenyl 1,2-Dioxygenase, domain 1"/>
    <property type="match status" value="1"/>
</dbReference>
<name>A0A367W971_9PROT</name>